<keyword evidence="4 6" id="KW-0472">Membrane</keyword>
<dbReference type="RefSeq" id="XP_008875767.1">
    <property type="nucleotide sequence ID" value="XM_008877545.1"/>
</dbReference>
<feature type="transmembrane region" description="Helical" evidence="6">
    <location>
        <begin position="153"/>
        <end position="176"/>
    </location>
</feature>
<evidence type="ECO:0000259" key="7">
    <source>
        <dbReference type="PROSITE" id="PS50262"/>
    </source>
</evidence>
<keyword evidence="3 6" id="KW-1133">Transmembrane helix</keyword>
<dbReference type="GeneID" id="20088063"/>
<dbReference type="PANTHER" id="PTHR11200:SF275">
    <property type="entry name" value="LD06095P"/>
    <property type="match status" value="1"/>
</dbReference>
<name>A0A024TNJ3_9STRA</name>
<evidence type="ECO:0000256" key="5">
    <source>
        <dbReference type="SAM" id="MobiDB-lite"/>
    </source>
</evidence>
<feature type="transmembrane region" description="Helical" evidence="6">
    <location>
        <begin position="253"/>
        <end position="274"/>
    </location>
</feature>
<feature type="transmembrane region" description="Helical" evidence="6">
    <location>
        <begin position="202"/>
        <end position="224"/>
    </location>
</feature>
<feature type="transmembrane region" description="Helical" evidence="6">
    <location>
        <begin position="68"/>
        <end position="93"/>
    </location>
</feature>
<feature type="compositionally biased region" description="Polar residues" evidence="5">
    <location>
        <begin position="839"/>
        <end position="851"/>
    </location>
</feature>
<dbReference type="eggNOG" id="KOG0565">
    <property type="taxonomic scope" value="Eukaryota"/>
</dbReference>
<evidence type="ECO:0000256" key="1">
    <source>
        <dbReference type="ARBA" id="ARBA00004370"/>
    </source>
</evidence>
<dbReference type="PROSITE" id="PS50262">
    <property type="entry name" value="G_PROTEIN_RECEP_F1_2"/>
    <property type="match status" value="1"/>
</dbReference>
<dbReference type="SUPFAM" id="SSF81321">
    <property type="entry name" value="Family A G protein-coupled receptor-like"/>
    <property type="match status" value="1"/>
</dbReference>
<feature type="transmembrane region" description="Helical" evidence="6">
    <location>
        <begin position="113"/>
        <end position="141"/>
    </location>
</feature>
<evidence type="ECO:0000256" key="3">
    <source>
        <dbReference type="ARBA" id="ARBA00022989"/>
    </source>
</evidence>
<dbReference type="PANTHER" id="PTHR11200">
    <property type="entry name" value="INOSITOL 5-PHOSPHATASE"/>
    <property type="match status" value="1"/>
</dbReference>
<dbReference type="Gene3D" id="3.60.10.10">
    <property type="entry name" value="Endonuclease/exonuclease/phosphatase"/>
    <property type="match status" value="1"/>
</dbReference>
<proteinExistence type="predicted"/>
<evidence type="ECO:0000256" key="6">
    <source>
        <dbReference type="SAM" id="Phobius"/>
    </source>
</evidence>
<dbReference type="VEuPathDB" id="FungiDB:H310_11013"/>
<dbReference type="GO" id="GO:0004930">
    <property type="term" value="F:G protein-coupled receptor activity"/>
    <property type="evidence" value="ECO:0007669"/>
    <property type="project" value="InterPro"/>
</dbReference>
<comment type="subcellular location">
    <subcellularLocation>
        <location evidence="1">Membrane</location>
    </subcellularLocation>
</comment>
<sequence>MSTKWSRPPNMTSSPDGKWSRKADIGEDEWLGITWAIRVTSVLSAIGCVFILYRFAVRPRTERDVTTVLVTALAAFELIIAIAKFPALSFIEFKRGRDALGYFLDSSGPMCQIQAYLLDVFMLQAVLWYGCIAFNLLRVVVYRDSEKKLMSRFWKIFFSTSLFTVLWGLSAALPIWPDKHQRLDTLFGYSKFFCWIQETRYIVIRFIPFLVATLLFIAAVMIKVRRVILARAKRARPGAAISDDAVNQIQRRLMLYVLSFLVLYTPIAAFRIIAAVQSSGTNDARNRNKIAEGIMPEFGIVAQAMVNLQGFVNAIIYGGFLTFAPTTQRRQSMSSSLPPSVYLEDARSHASGYGVGGNGGDSISIFASTFNMAEGAVPPNDQLSQWIPKGKDVYVIGVQECLDLRSMRKAMAAHIQRINGKPFIEYGREIGRTEKVLGFHGFIAITVYVASADVHAGHFYMHLEGSSKVNRGVNLIGLGRASNKGAVGFAFRYHNLTFAVLTCHLASDSTGKSKIKKRHQDGSNILTNMHLQSIDNEFDCHLMAHHTIFMGDLNYRLTALDATPDHILNLIASVVNNVQSNAFSRGDAFSSHAVLSSGSPAPIAGDFDDAYILTQSPSALEAAPNLQRLHQANHVVAMSPHSSSTSSIPNVNEVSWRSLMEHDELKLSMDDGQIFHDFDEAMIAFPPTYRRVVGQHLDVRAPLSPAHLANNLYTTDLGEGKIRVPSYTDRILFHSLPGLRDRLACIYYSSAEFIGTSDHKPVSCAFQVYVDKKSQSPRHALPADVATSCTSVDSSTTTHATVYLSNMSLHLGSALEKFIGSDGEASDVCSTPRGAPSRLNASSDASGLSTSATDTMISGTSIDGLHVRSVFPLPCEDEFAEERKLGELADQLVFQTNKHRKFRSTTKVTAWSLVAEYGLKQSVVLVPRKVLHVALNFVLPSGATAGQCVISLTEASYRNGRYVDFVAALTIGGRRTGELVGKARLCIQSR</sequence>
<dbReference type="InterPro" id="IPR000300">
    <property type="entry name" value="IPPc"/>
</dbReference>
<feature type="domain" description="G-protein coupled receptors family 1 profile" evidence="7">
    <location>
        <begin position="47"/>
        <end position="317"/>
    </location>
</feature>
<protein>
    <recommendedName>
        <fullName evidence="7">G-protein coupled receptors family 1 profile domain-containing protein</fullName>
    </recommendedName>
</protein>
<feature type="region of interest" description="Disordered" evidence="5">
    <location>
        <begin position="829"/>
        <end position="851"/>
    </location>
</feature>
<dbReference type="AlphaFoldDB" id="A0A024TNJ3"/>
<dbReference type="OrthoDB" id="62798at2759"/>
<keyword evidence="2 6" id="KW-0812">Transmembrane</keyword>
<dbReference type="EMBL" id="KI913980">
    <property type="protein sequence ID" value="ETV95574.1"/>
    <property type="molecule type" value="Genomic_DNA"/>
</dbReference>
<evidence type="ECO:0000256" key="4">
    <source>
        <dbReference type="ARBA" id="ARBA00023136"/>
    </source>
</evidence>
<dbReference type="Pfam" id="PF22669">
    <property type="entry name" value="Exo_endo_phos2"/>
    <property type="match status" value="2"/>
</dbReference>
<evidence type="ECO:0000256" key="2">
    <source>
        <dbReference type="ARBA" id="ARBA00022692"/>
    </source>
</evidence>
<feature type="compositionally biased region" description="Polar residues" evidence="5">
    <location>
        <begin position="1"/>
        <end position="15"/>
    </location>
</feature>
<feature type="transmembrane region" description="Helical" evidence="6">
    <location>
        <begin position="35"/>
        <end position="56"/>
    </location>
</feature>
<dbReference type="GO" id="GO:0004439">
    <property type="term" value="F:phosphatidylinositol-4,5-bisphosphate 5-phosphatase activity"/>
    <property type="evidence" value="ECO:0007669"/>
    <property type="project" value="TreeGrafter"/>
</dbReference>
<dbReference type="Gene3D" id="1.20.1070.10">
    <property type="entry name" value="Rhodopsin 7-helix transmembrane proteins"/>
    <property type="match status" value="1"/>
</dbReference>
<organism evidence="8">
    <name type="scientific">Aphanomyces invadans</name>
    <dbReference type="NCBI Taxonomy" id="157072"/>
    <lineage>
        <taxon>Eukaryota</taxon>
        <taxon>Sar</taxon>
        <taxon>Stramenopiles</taxon>
        <taxon>Oomycota</taxon>
        <taxon>Saprolegniomycetes</taxon>
        <taxon>Saprolegniales</taxon>
        <taxon>Verrucalvaceae</taxon>
        <taxon>Aphanomyces</taxon>
    </lineage>
</organism>
<dbReference type="CDD" id="cd00637">
    <property type="entry name" value="7tm_classA_rhodopsin-like"/>
    <property type="match status" value="1"/>
</dbReference>
<evidence type="ECO:0000313" key="8">
    <source>
        <dbReference type="EMBL" id="ETV95574.1"/>
    </source>
</evidence>
<reference evidence="8" key="1">
    <citation type="submission" date="2013-12" db="EMBL/GenBank/DDBJ databases">
        <title>The Genome Sequence of Aphanomyces invadans NJM9701.</title>
        <authorList>
            <consortium name="The Broad Institute Genomics Platform"/>
            <person name="Russ C."/>
            <person name="Tyler B."/>
            <person name="van West P."/>
            <person name="Dieguez-Uribeondo J."/>
            <person name="Young S.K."/>
            <person name="Zeng Q."/>
            <person name="Gargeya S."/>
            <person name="Fitzgerald M."/>
            <person name="Abouelleil A."/>
            <person name="Alvarado L."/>
            <person name="Chapman S.B."/>
            <person name="Gainer-Dewar J."/>
            <person name="Goldberg J."/>
            <person name="Griggs A."/>
            <person name="Gujja S."/>
            <person name="Hansen M."/>
            <person name="Howarth C."/>
            <person name="Imamovic A."/>
            <person name="Ireland A."/>
            <person name="Larimer J."/>
            <person name="McCowan C."/>
            <person name="Murphy C."/>
            <person name="Pearson M."/>
            <person name="Poon T.W."/>
            <person name="Priest M."/>
            <person name="Roberts A."/>
            <person name="Saif S."/>
            <person name="Shea T."/>
            <person name="Sykes S."/>
            <person name="Wortman J."/>
            <person name="Nusbaum C."/>
            <person name="Birren B."/>
        </authorList>
    </citation>
    <scope>NUCLEOTIDE SEQUENCE [LARGE SCALE GENOMIC DNA]</scope>
    <source>
        <strain evidence="8">NJM9701</strain>
    </source>
</reference>
<dbReference type="GO" id="GO:0046856">
    <property type="term" value="P:phosphatidylinositol dephosphorylation"/>
    <property type="evidence" value="ECO:0007669"/>
    <property type="project" value="InterPro"/>
</dbReference>
<dbReference type="STRING" id="157072.A0A024TNJ3"/>
<dbReference type="InterPro" id="IPR036691">
    <property type="entry name" value="Endo/exonu/phosph_ase_sf"/>
</dbReference>
<dbReference type="InterPro" id="IPR017452">
    <property type="entry name" value="GPCR_Rhodpsn_7TM"/>
</dbReference>
<feature type="region of interest" description="Disordered" evidence="5">
    <location>
        <begin position="1"/>
        <end position="21"/>
    </location>
</feature>
<dbReference type="SMART" id="SM00128">
    <property type="entry name" value="IPPc"/>
    <property type="match status" value="1"/>
</dbReference>
<gene>
    <name evidence="8" type="ORF">H310_11013</name>
</gene>
<dbReference type="InterPro" id="IPR000276">
    <property type="entry name" value="GPCR_Rhodpsn"/>
</dbReference>
<dbReference type="GO" id="GO:0016020">
    <property type="term" value="C:membrane"/>
    <property type="evidence" value="ECO:0007669"/>
    <property type="project" value="UniProtKB-SubCell"/>
</dbReference>
<accession>A0A024TNJ3</accession>
<dbReference type="SUPFAM" id="SSF56219">
    <property type="entry name" value="DNase I-like"/>
    <property type="match status" value="1"/>
</dbReference>
<dbReference type="Pfam" id="PF00001">
    <property type="entry name" value="7tm_1"/>
    <property type="match status" value="1"/>
</dbReference>
<dbReference type="InterPro" id="IPR046985">
    <property type="entry name" value="IP5"/>
</dbReference>